<keyword evidence="4" id="KW-1185">Reference proteome</keyword>
<comment type="caution">
    <text evidence="3">The sequence shown here is derived from an EMBL/GenBank/DDBJ whole genome shotgun (WGS) entry which is preliminary data.</text>
</comment>
<comment type="similarity">
    <text evidence="1">Belongs to the universal stress protein A family.</text>
</comment>
<reference evidence="3 4" key="1">
    <citation type="submission" date="2015-10" db="EMBL/GenBank/DDBJ databases">
        <title>Draft genome sequence of Novosphingobium fuchskuhlense DSM 25065 isolated from a surface water sample of the southwest basin of Lake Grosse Fuchskuhle.</title>
        <authorList>
            <person name="Ruckert C."/>
            <person name="Winkler A."/>
            <person name="Glaeser J."/>
            <person name="Grossart H.-P."/>
            <person name="Kalinowski J."/>
            <person name="Glaeser S."/>
        </authorList>
    </citation>
    <scope>NUCLEOTIDE SEQUENCE [LARGE SCALE GENOMIC DNA]</scope>
    <source>
        <strain evidence="3 4">FNE08-7</strain>
    </source>
</reference>
<dbReference type="Proteomes" id="UP000058012">
    <property type="component" value="Unassembled WGS sequence"/>
</dbReference>
<gene>
    <name evidence="3" type="ORF">AQZ52_04730</name>
</gene>
<dbReference type="Gene3D" id="3.40.50.12370">
    <property type="match status" value="1"/>
</dbReference>
<name>A0A117UXA9_9SPHN</name>
<evidence type="ECO:0000313" key="4">
    <source>
        <dbReference type="Proteomes" id="UP000058012"/>
    </source>
</evidence>
<evidence type="ECO:0000313" key="3">
    <source>
        <dbReference type="EMBL" id="KUR72553.1"/>
    </source>
</evidence>
<dbReference type="InterPro" id="IPR006015">
    <property type="entry name" value="Universal_stress_UspA"/>
</dbReference>
<dbReference type="InterPro" id="IPR006016">
    <property type="entry name" value="UspA"/>
</dbReference>
<dbReference type="AlphaFoldDB" id="A0A117UXA9"/>
<protein>
    <recommendedName>
        <fullName evidence="2">UspA domain-containing protein</fullName>
    </recommendedName>
</protein>
<dbReference type="CDD" id="cd00293">
    <property type="entry name" value="USP-like"/>
    <property type="match status" value="1"/>
</dbReference>
<dbReference type="RefSeq" id="WP_067906835.1">
    <property type="nucleotide sequence ID" value="NZ_KQ954244.1"/>
</dbReference>
<dbReference type="SUPFAM" id="SSF52402">
    <property type="entry name" value="Adenine nucleotide alpha hydrolases-like"/>
    <property type="match status" value="2"/>
</dbReference>
<dbReference type="PANTHER" id="PTHR46268:SF15">
    <property type="entry name" value="UNIVERSAL STRESS PROTEIN HP_0031"/>
    <property type="match status" value="1"/>
</dbReference>
<evidence type="ECO:0000256" key="1">
    <source>
        <dbReference type="ARBA" id="ARBA00008791"/>
    </source>
</evidence>
<sequence>MRSILCPADTAETLDDRVETALALARALRGHVTFQIATPFAQMALWEPFGGAALSAEVINEVRAADEQLARDLDARLSRDDVAFDVVLTDQGRVEGVAAAARFTDLVVASLDDPALEEIALGSRCPVLALPRGVPLLAFDKPVLLAWDGGHEAAAAMRAALPLLTLFSAVHILMVREHEDSFPARDAACYLSRHDIHAEVHEVERHGAIAATIAETAQELGAGLIVMGLFGKSRLRELLLGGVSRALLDSSKVPLLLAH</sequence>
<dbReference type="OrthoDB" id="9804721at2"/>
<feature type="domain" description="UspA" evidence="2">
    <location>
        <begin position="193"/>
        <end position="258"/>
    </location>
</feature>
<accession>A0A117UXA9</accession>
<dbReference type="EMBL" id="LLZS01000003">
    <property type="protein sequence ID" value="KUR72553.1"/>
    <property type="molecule type" value="Genomic_DNA"/>
</dbReference>
<dbReference type="PANTHER" id="PTHR46268">
    <property type="entry name" value="STRESS RESPONSE PROTEIN NHAX"/>
    <property type="match status" value="1"/>
</dbReference>
<dbReference type="PRINTS" id="PR01438">
    <property type="entry name" value="UNVRSLSTRESS"/>
</dbReference>
<proteinExistence type="inferred from homology"/>
<dbReference type="Pfam" id="PF00582">
    <property type="entry name" value="Usp"/>
    <property type="match status" value="1"/>
</dbReference>
<organism evidence="3 4">
    <name type="scientific">Novosphingobium fuchskuhlense</name>
    <dbReference type="NCBI Taxonomy" id="1117702"/>
    <lineage>
        <taxon>Bacteria</taxon>
        <taxon>Pseudomonadati</taxon>
        <taxon>Pseudomonadota</taxon>
        <taxon>Alphaproteobacteria</taxon>
        <taxon>Sphingomonadales</taxon>
        <taxon>Sphingomonadaceae</taxon>
        <taxon>Novosphingobium</taxon>
    </lineage>
</organism>
<dbReference type="STRING" id="1117702.AQZ52_04730"/>
<evidence type="ECO:0000259" key="2">
    <source>
        <dbReference type="Pfam" id="PF00582"/>
    </source>
</evidence>